<dbReference type="PROSITE" id="PS00671">
    <property type="entry name" value="D_2_HYDROXYACID_DH_3"/>
    <property type="match status" value="1"/>
</dbReference>
<dbReference type="Proteomes" id="UP000596661">
    <property type="component" value="Chromosome 4"/>
</dbReference>
<keyword evidence="7" id="KW-0934">Plastid</keyword>
<keyword evidence="8 17" id="KW-0694">RNA-binding</keyword>
<keyword evidence="14" id="KW-0539">Nucleus</keyword>
<dbReference type="Gramene" id="evm.model.04.37">
    <property type="protein sequence ID" value="cds.evm.model.04.37"/>
    <property type="gene ID" value="evm.TU.04.37"/>
</dbReference>
<dbReference type="PROSITE" id="PS00670">
    <property type="entry name" value="D_2_HYDROXYACID_DH_2"/>
    <property type="match status" value="1"/>
</dbReference>
<dbReference type="Gene3D" id="3.30.70.260">
    <property type="match status" value="1"/>
</dbReference>
<organism evidence="20 21">
    <name type="scientific">Cannabis sativa</name>
    <name type="common">Hemp</name>
    <name type="synonym">Marijuana</name>
    <dbReference type="NCBI Taxonomy" id="3483"/>
    <lineage>
        <taxon>Eukaryota</taxon>
        <taxon>Viridiplantae</taxon>
        <taxon>Streptophyta</taxon>
        <taxon>Embryophyta</taxon>
        <taxon>Tracheophyta</taxon>
        <taxon>Spermatophyta</taxon>
        <taxon>Magnoliopsida</taxon>
        <taxon>eudicotyledons</taxon>
        <taxon>Gunneridae</taxon>
        <taxon>Pentapetalae</taxon>
        <taxon>rosids</taxon>
        <taxon>fabids</taxon>
        <taxon>Rosales</taxon>
        <taxon>Cannabaceae</taxon>
        <taxon>Cannabis</taxon>
    </lineage>
</organism>
<dbReference type="SUPFAM" id="SSF55021">
    <property type="entry name" value="ACT-like"/>
    <property type="match status" value="1"/>
</dbReference>
<dbReference type="InterPro" id="IPR029752">
    <property type="entry name" value="D-isomer_DH_CS1"/>
</dbReference>
<evidence type="ECO:0000256" key="6">
    <source>
        <dbReference type="ARBA" id="ARBA00022528"/>
    </source>
</evidence>
<dbReference type="InterPro" id="IPR000504">
    <property type="entry name" value="RRM_dom"/>
</dbReference>
<reference evidence="20" key="2">
    <citation type="submission" date="2021-03" db="UniProtKB">
        <authorList>
            <consortium name="EnsemblPlants"/>
        </authorList>
    </citation>
    <scope>IDENTIFICATION</scope>
</reference>
<dbReference type="FunFam" id="3.40.50.720:FF:000616">
    <property type="entry name" value="D-3-phosphoglycerate dehydrogenase 2 chloroplastic"/>
    <property type="match status" value="1"/>
</dbReference>
<dbReference type="InterPro" id="IPR002912">
    <property type="entry name" value="ACT_dom"/>
</dbReference>
<dbReference type="Gene3D" id="3.30.70.330">
    <property type="match status" value="2"/>
</dbReference>
<dbReference type="FunFam" id="3.30.70.330:FF:000037">
    <property type="entry name" value="RNA-binding protein with multiple splicing 2"/>
    <property type="match status" value="1"/>
</dbReference>
<comment type="pathway">
    <text evidence="3">Amino-acid biosynthesis; L-serine biosynthesis; L-serine from 3-phospho-D-glycerate: step 1/3.</text>
</comment>
<evidence type="ECO:0000256" key="12">
    <source>
        <dbReference type="ARBA" id="ARBA00023136"/>
    </source>
</evidence>
<evidence type="ECO:0000256" key="11">
    <source>
        <dbReference type="ARBA" id="ARBA00023027"/>
    </source>
</evidence>
<dbReference type="GO" id="GO:0005634">
    <property type="term" value="C:nucleus"/>
    <property type="evidence" value="ECO:0007669"/>
    <property type="project" value="UniProtKB-SubCell"/>
</dbReference>
<proteinExistence type="inferred from homology"/>
<dbReference type="FunFam" id="3.30.70.260:FF:000008">
    <property type="entry name" value="D-3-phosphoglycerate dehydrogenase, chloroplastic"/>
    <property type="match status" value="1"/>
</dbReference>
<dbReference type="InterPro" id="IPR008733">
    <property type="entry name" value="PEX11"/>
</dbReference>
<dbReference type="SUPFAM" id="SSF143548">
    <property type="entry name" value="Serine metabolism enzymes domain"/>
    <property type="match status" value="1"/>
</dbReference>
<protein>
    <recommendedName>
        <fullName evidence="5">phosphoglycerate dehydrogenase</fullName>
        <ecNumber evidence="5">1.1.1.95</ecNumber>
    </recommendedName>
</protein>
<keyword evidence="21" id="KW-1185">Reference proteome</keyword>
<name>A0A803PH76_CANSA</name>
<keyword evidence="12" id="KW-0472">Membrane</keyword>
<evidence type="ECO:0000256" key="4">
    <source>
        <dbReference type="ARBA" id="ARBA00005854"/>
    </source>
</evidence>
<keyword evidence="13" id="KW-0576">Peroxisome</keyword>
<evidence type="ECO:0000313" key="20">
    <source>
        <dbReference type="EnsemblPlants" id="cds.evm.model.04.37"/>
    </source>
</evidence>
<dbReference type="PROSITE" id="PS00065">
    <property type="entry name" value="D_2_HYDROXYACID_DH_1"/>
    <property type="match status" value="1"/>
</dbReference>
<evidence type="ECO:0000256" key="10">
    <source>
        <dbReference type="ARBA" id="ARBA00023002"/>
    </source>
</evidence>
<dbReference type="EnsemblPlants" id="evm.model.04.37">
    <property type="protein sequence ID" value="cds.evm.model.04.37"/>
    <property type="gene ID" value="evm.TU.04.37"/>
</dbReference>
<evidence type="ECO:0000256" key="13">
    <source>
        <dbReference type="ARBA" id="ARBA00023140"/>
    </source>
</evidence>
<evidence type="ECO:0000256" key="16">
    <source>
        <dbReference type="ARBA" id="ARBA00048731"/>
    </source>
</evidence>
<evidence type="ECO:0000313" key="21">
    <source>
        <dbReference type="Proteomes" id="UP000596661"/>
    </source>
</evidence>
<dbReference type="FunFam" id="3.30.1330.90:FF:000003">
    <property type="entry name" value="D-3-phosphoglycerate dehydrogenase"/>
    <property type="match status" value="1"/>
</dbReference>
<comment type="subcellular location">
    <subcellularLocation>
        <location evidence="1">Nucleus</location>
    </subcellularLocation>
    <subcellularLocation>
        <location evidence="15">Peroxisome membrane</location>
    </subcellularLocation>
    <subcellularLocation>
        <location evidence="2">Plastid</location>
        <location evidence="2">Chloroplast</location>
    </subcellularLocation>
</comment>
<dbReference type="CDD" id="cd12420">
    <property type="entry name" value="RRM_RBPMS_like"/>
    <property type="match status" value="1"/>
</dbReference>
<dbReference type="PANTHER" id="PTHR42938">
    <property type="entry name" value="FORMATE DEHYDROGENASE 1"/>
    <property type="match status" value="1"/>
</dbReference>
<dbReference type="SUPFAM" id="SSF51735">
    <property type="entry name" value="NAD(P)-binding Rossmann-fold domains"/>
    <property type="match status" value="1"/>
</dbReference>
<dbReference type="EC" id="1.1.1.95" evidence="5"/>
<evidence type="ECO:0000256" key="15">
    <source>
        <dbReference type="ARBA" id="ARBA00046271"/>
    </source>
</evidence>
<evidence type="ECO:0000256" key="2">
    <source>
        <dbReference type="ARBA" id="ARBA00004229"/>
    </source>
</evidence>
<feature type="domain" description="ACT" evidence="19">
    <location>
        <begin position="334"/>
        <end position="417"/>
    </location>
</feature>
<keyword evidence="11" id="KW-0520">NAD</keyword>
<comment type="similarity">
    <text evidence="4">Belongs to the D-isomer specific 2-hydroxyacid dehydrogenase family.</text>
</comment>
<dbReference type="GO" id="GO:0004617">
    <property type="term" value="F:phosphoglycerate dehydrogenase activity"/>
    <property type="evidence" value="ECO:0007669"/>
    <property type="project" value="UniProtKB-EC"/>
</dbReference>
<accession>A0A803PH76</accession>
<evidence type="ECO:0000256" key="17">
    <source>
        <dbReference type="PROSITE-ProRule" id="PRU00176"/>
    </source>
</evidence>
<keyword evidence="6" id="KW-0150">Chloroplast</keyword>
<dbReference type="InterPro" id="IPR035979">
    <property type="entry name" value="RBD_domain_sf"/>
</dbReference>
<dbReference type="FunFam" id="3.40.50.720:FF:000021">
    <property type="entry name" value="D-3-phosphoglycerate dehydrogenase"/>
    <property type="match status" value="1"/>
</dbReference>
<dbReference type="Gene3D" id="3.30.1330.90">
    <property type="entry name" value="D-3-phosphoglycerate dehydrogenase, domain 3"/>
    <property type="match status" value="1"/>
</dbReference>
<keyword evidence="10" id="KW-0560">Oxidoreductase</keyword>
<dbReference type="PROSITE" id="PS50102">
    <property type="entry name" value="RRM"/>
    <property type="match status" value="2"/>
</dbReference>
<evidence type="ECO:0000256" key="3">
    <source>
        <dbReference type="ARBA" id="ARBA00005216"/>
    </source>
</evidence>
<dbReference type="Gene3D" id="3.40.50.720">
    <property type="entry name" value="NAD(P)-binding Rossmann-like Domain"/>
    <property type="match status" value="1"/>
</dbReference>
<dbReference type="GO" id="GO:0009570">
    <property type="term" value="C:chloroplast stroma"/>
    <property type="evidence" value="ECO:0007669"/>
    <property type="project" value="TreeGrafter"/>
</dbReference>
<dbReference type="InterPro" id="IPR012677">
    <property type="entry name" value="Nucleotide-bd_a/b_plait_sf"/>
</dbReference>
<dbReference type="InterPro" id="IPR045865">
    <property type="entry name" value="ACT-like_dom_sf"/>
</dbReference>
<dbReference type="InterPro" id="IPR006140">
    <property type="entry name" value="D-isomer_DH_NAD-bd"/>
</dbReference>
<reference evidence="20" key="1">
    <citation type="submission" date="2018-11" db="EMBL/GenBank/DDBJ databases">
        <authorList>
            <person name="Grassa J C."/>
        </authorList>
    </citation>
    <scope>NUCLEOTIDE SEQUENCE [LARGE SCALE GENOMIC DNA]</scope>
</reference>
<dbReference type="SMART" id="SM00360">
    <property type="entry name" value="RRM"/>
    <property type="match status" value="2"/>
</dbReference>
<evidence type="ECO:0000256" key="7">
    <source>
        <dbReference type="ARBA" id="ARBA00022640"/>
    </source>
</evidence>
<dbReference type="AlphaFoldDB" id="A0A803PH76"/>
<dbReference type="GO" id="GO:0016559">
    <property type="term" value="P:peroxisome fission"/>
    <property type="evidence" value="ECO:0007669"/>
    <property type="project" value="InterPro"/>
</dbReference>
<dbReference type="FunFam" id="3.30.70.330:FF:000467">
    <property type="entry name" value="Cell wall integrity protein scw1"/>
    <property type="match status" value="1"/>
</dbReference>
<feature type="domain" description="RRM" evidence="18">
    <location>
        <begin position="570"/>
        <end position="645"/>
    </location>
</feature>
<dbReference type="InterPro" id="IPR036291">
    <property type="entry name" value="NAD(P)-bd_dom_sf"/>
</dbReference>
<dbReference type="Pfam" id="PF19304">
    <property type="entry name" value="PGDH_inter"/>
    <property type="match status" value="1"/>
</dbReference>
<feature type="domain" description="RRM" evidence="18">
    <location>
        <begin position="396"/>
        <end position="473"/>
    </location>
</feature>
<dbReference type="PROSITE" id="PS51671">
    <property type="entry name" value="ACT"/>
    <property type="match status" value="1"/>
</dbReference>
<dbReference type="Pfam" id="PF05648">
    <property type="entry name" value="PEX11"/>
    <property type="match status" value="1"/>
</dbReference>
<dbReference type="GO" id="GO:0003723">
    <property type="term" value="F:RNA binding"/>
    <property type="evidence" value="ECO:0007669"/>
    <property type="project" value="UniProtKB-UniRule"/>
</dbReference>
<evidence type="ECO:0000259" key="18">
    <source>
        <dbReference type="PROSITE" id="PS50102"/>
    </source>
</evidence>
<evidence type="ECO:0000259" key="19">
    <source>
        <dbReference type="PROSITE" id="PS51671"/>
    </source>
</evidence>
<evidence type="ECO:0000256" key="1">
    <source>
        <dbReference type="ARBA" id="ARBA00004123"/>
    </source>
</evidence>
<dbReference type="InterPro" id="IPR045626">
    <property type="entry name" value="PGDH_ASB_dom"/>
</dbReference>
<sequence>MVGKTLAIMGFGKVGSEVARRAKGLGMHVIAHDPYAAADRARGVGVELVSFDQAVSTADFISLHMPLTPTTSKLFNDDTFSKVKKGVRIINVARGGVIDEEALVRALDAGVVAQAALDVFTEEPPPKDSKLVQHENVIVTPHLGASTKEAQEGVAIEIAEAVVGALNGELSATAVNAPMVPPEVLSELAPYVTLAEKLGKLAMQLVAGGSGIKSVRVIYKTARDPDDFDTRLLRAMIIKGIIEPISASIVNLVNADFTAKQKGLRISEERVRVDTSPEFPVDSIEIRISGVESRFASSVVENGEVKIEGKVKYGVPHLRCVGNFDVDVSLEGNLILCRQVDQPGMIGQVGNILASQNVNVSFMSVGRIALKRKAIMAIGVDEEPNKDTLLKIGQVRTIFITGLPDDVKERELQNLLRWLPGYEASQVNSKGEKPMGFALFASAQQAIAAKDTLQNMVFDADSKSVLHTEMAKKNLFVKRGIVADSNAYDQSKRMRTGGDYSHAGYTSPSPFHPPPPPVWAHHGYMAPPPPPFDPYGGYPVPPVPMSAPAPVPAPSSYVPVQNTKDNPPCNTLFIGNLGENINEEELRGLFSVQPGFKQMKILRQERHTVCFIEFEDLNTATHVHHNLQGAVIPSSGIFKFVFAVDKQPRNISKEVDKLVIFLAKRDGIDKLVKTFQYVSKLVHWHAEFTHPNMAQRFKQWEVASGLSRKAFRTGRFLTGFNTLRRNPGATPSFKFLGVLANAGEMVYFFFDHFLWLSRIGTLDPKLATKMSYISAFGESFGYIFFVVMDLIMLKKGVEKERKLLKEKGSDDDEVSESIKKIKVDRVMRLMSVAANVADLFIALAEIEPNPFCNHVLTLGLSGLVSAWAGWYRNWPT</sequence>
<evidence type="ECO:0000256" key="8">
    <source>
        <dbReference type="ARBA" id="ARBA00022884"/>
    </source>
</evidence>
<dbReference type="PANTHER" id="PTHR42938:SF46">
    <property type="entry name" value="D-3-PHOSPHOGLYCERATE DEHYDROGENASE 2, CHLOROPLASTIC"/>
    <property type="match status" value="1"/>
</dbReference>
<comment type="catalytic activity">
    <reaction evidence="16">
        <text>(2R)-3-phosphoglycerate + NAD(+) = 3-phosphooxypyruvate + NADH + H(+)</text>
        <dbReference type="Rhea" id="RHEA:12641"/>
        <dbReference type="ChEBI" id="CHEBI:15378"/>
        <dbReference type="ChEBI" id="CHEBI:18110"/>
        <dbReference type="ChEBI" id="CHEBI:57540"/>
        <dbReference type="ChEBI" id="CHEBI:57945"/>
        <dbReference type="ChEBI" id="CHEBI:58272"/>
        <dbReference type="EC" id="1.1.1.95"/>
    </reaction>
</comment>
<keyword evidence="9" id="KW-0809">Transit peptide</keyword>
<evidence type="ECO:0000256" key="9">
    <source>
        <dbReference type="ARBA" id="ARBA00022946"/>
    </source>
</evidence>
<dbReference type="GO" id="GO:0005778">
    <property type="term" value="C:peroxisomal membrane"/>
    <property type="evidence" value="ECO:0007669"/>
    <property type="project" value="UniProtKB-SubCell"/>
</dbReference>
<dbReference type="SUPFAM" id="SSF54928">
    <property type="entry name" value="RNA-binding domain, RBD"/>
    <property type="match status" value="1"/>
</dbReference>
<dbReference type="Pfam" id="PF00076">
    <property type="entry name" value="RRM_1"/>
    <property type="match status" value="2"/>
</dbReference>
<dbReference type="GO" id="GO:0051287">
    <property type="term" value="F:NAD binding"/>
    <property type="evidence" value="ECO:0007669"/>
    <property type="project" value="InterPro"/>
</dbReference>
<dbReference type="EMBL" id="UZAU01000358">
    <property type="status" value="NOT_ANNOTATED_CDS"/>
    <property type="molecule type" value="Genomic_DNA"/>
</dbReference>
<dbReference type="Pfam" id="PF02826">
    <property type="entry name" value="2-Hacid_dh_C"/>
    <property type="match status" value="1"/>
</dbReference>
<dbReference type="Pfam" id="PF01842">
    <property type="entry name" value="ACT"/>
    <property type="match status" value="1"/>
</dbReference>
<dbReference type="CDD" id="cd04902">
    <property type="entry name" value="ACT_3PGDH-xct"/>
    <property type="match status" value="1"/>
</dbReference>
<dbReference type="InterPro" id="IPR029753">
    <property type="entry name" value="D-isomer_DH_CS"/>
</dbReference>
<evidence type="ECO:0000256" key="14">
    <source>
        <dbReference type="ARBA" id="ARBA00023242"/>
    </source>
</evidence>
<dbReference type="InterPro" id="IPR029009">
    <property type="entry name" value="ASB_dom_sf"/>
</dbReference>
<evidence type="ECO:0000256" key="5">
    <source>
        <dbReference type="ARBA" id="ARBA00013143"/>
    </source>
</evidence>